<dbReference type="Proteomes" id="UP001057375">
    <property type="component" value="Unassembled WGS sequence"/>
</dbReference>
<comment type="caution">
    <text evidence="1">The sequence shown here is derived from an EMBL/GenBank/DDBJ whole genome shotgun (WGS) entry which is preliminary data.</text>
</comment>
<proteinExistence type="predicted"/>
<sequence length="132" mass="15400">MQSKTDKAVSVWIASQIKTEMTRLITCGIHPVALRVKNFGIVHEKSLFVNRVEFIDILKFTDKVQLMVSEPVECAPKAHFMYCNIVVLDSTQSSTNCFIFPYVYERKRKNKLQDWKLIDSTGRELRLRVNFK</sequence>
<evidence type="ECO:0000313" key="2">
    <source>
        <dbReference type="Proteomes" id="UP001057375"/>
    </source>
</evidence>
<name>A0ABQ5K863_9EUKA</name>
<evidence type="ECO:0000313" key="1">
    <source>
        <dbReference type="EMBL" id="GKT28087.1"/>
    </source>
</evidence>
<organism evidence="1 2">
    <name type="scientific">Aduncisulcus paluster</name>
    <dbReference type="NCBI Taxonomy" id="2918883"/>
    <lineage>
        <taxon>Eukaryota</taxon>
        <taxon>Metamonada</taxon>
        <taxon>Carpediemonas-like organisms</taxon>
        <taxon>Aduncisulcus</taxon>
    </lineage>
</organism>
<dbReference type="EMBL" id="BQXS01000145">
    <property type="protein sequence ID" value="GKT28087.1"/>
    <property type="molecule type" value="Genomic_DNA"/>
</dbReference>
<keyword evidence="2" id="KW-1185">Reference proteome</keyword>
<accession>A0ABQ5K863</accession>
<gene>
    <name evidence="1" type="ORF">ADUPG1_000417</name>
</gene>
<reference evidence="1" key="1">
    <citation type="submission" date="2022-03" db="EMBL/GenBank/DDBJ databases">
        <title>Draft genome sequence of Aduncisulcus paluster, a free-living microaerophilic Fornicata.</title>
        <authorList>
            <person name="Yuyama I."/>
            <person name="Kume K."/>
            <person name="Tamura T."/>
            <person name="Inagaki Y."/>
            <person name="Hashimoto T."/>
        </authorList>
    </citation>
    <scope>NUCLEOTIDE SEQUENCE</scope>
    <source>
        <strain evidence="1">NY0171</strain>
    </source>
</reference>
<protein>
    <submittedName>
        <fullName evidence="1">Uncharacterized protein</fullName>
    </submittedName>
</protein>